<evidence type="ECO:0000313" key="3">
    <source>
        <dbReference type="Proteomes" id="UP000274756"/>
    </source>
</evidence>
<sequence>MGVKYLTPEINISFSANTREANCKWRVFKRCILSGLDDLPGTFFPARAVTNQDGCEYDGERAAPRSSIRCNLRITEATAHLILMSDVWASKQIDIGVIRCIIGVRRSLQRNPFSDLLRD</sequence>
<organism evidence="2 4">
    <name type="scientific">Dracunculus medinensis</name>
    <name type="common">Guinea worm</name>
    <dbReference type="NCBI Taxonomy" id="318479"/>
    <lineage>
        <taxon>Eukaryota</taxon>
        <taxon>Metazoa</taxon>
        <taxon>Ecdysozoa</taxon>
        <taxon>Nematoda</taxon>
        <taxon>Chromadorea</taxon>
        <taxon>Rhabditida</taxon>
        <taxon>Spirurina</taxon>
        <taxon>Dracunculoidea</taxon>
        <taxon>Dracunculidae</taxon>
        <taxon>Dracunculus</taxon>
    </lineage>
</organism>
<dbReference type="Proteomes" id="UP000274756">
    <property type="component" value="Unassembled WGS sequence"/>
</dbReference>
<reference evidence="1 3" key="2">
    <citation type="submission" date="2018-11" db="EMBL/GenBank/DDBJ databases">
        <authorList>
            <consortium name="Pathogen Informatics"/>
        </authorList>
    </citation>
    <scope>NUCLEOTIDE SEQUENCE [LARGE SCALE GENOMIC DNA]</scope>
</reference>
<dbReference type="EMBL" id="UYYG01000148">
    <property type="protein sequence ID" value="VDN53574.1"/>
    <property type="molecule type" value="Genomic_DNA"/>
</dbReference>
<accession>A0A0N4UPV5</accession>
<evidence type="ECO:0000313" key="4">
    <source>
        <dbReference type="WBParaSite" id="DME_0001001201-mRNA-1"/>
    </source>
</evidence>
<name>A0A0N4UPV5_DRAME</name>
<dbReference type="AlphaFoldDB" id="A0A0N4UPV5"/>
<proteinExistence type="predicted"/>
<dbReference type="Proteomes" id="UP000038040">
    <property type="component" value="Unplaced"/>
</dbReference>
<evidence type="ECO:0000313" key="2">
    <source>
        <dbReference type="Proteomes" id="UP000038040"/>
    </source>
</evidence>
<reference evidence="4" key="1">
    <citation type="submission" date="2017-02" db="UniProtKB">
        <authorList>
            <consortium name="WormBaseParasite"/>
        </authorList>
    </citation>
    <scope>IDENTIFICATION</scope>
</reference>
<protein>
    <submittedName>
        <fullName evidence="4">ZP domain-containing protein</fullName>
    </submittedName>
</protein>
<dbReference type="WBParaSite" id="DME_0001001201-mRNA-1">
    <property type="protein sequence ID" value="DME_0001001201-mRNA-1"/>
    <property type="gene ID" value="DME_0001001201"/>
</dbReference>
<keyword evidence="3" id="KW-1185">Reference proteome</keyword>
<evidence type="ECO:0000313" key="1">
    <source>
        <dbReference type="EMBL" id="VDN53574.1"/>
    </source>
</evidence>
<gene>
    <name evidence="1" type="ORF">DME_LOCUS3547</name>
</gene>